<evidence type="ECO:0000313" key="1">
    <source>
        <dbReference type="EMBL" id="QPG74392.1"/>
    </source>
</evidence>
<evidence type="ECO:0000313" key="2">
    <source>
        <dbReference type="Proteomes" id="UP000662931"/>
    </source>
</evidence>
<dbReference type="Proteomes" id="UP000662931">
    <property type="component" value="Chromosome 1"/>
</dbReference>
<dbReference type="InterPro" id="IPR017264">
    <property type="entry name" value="Ribosomal_mS37_fun"/>
</dbReference>
<dbReference type="OrthoDB" id="2210at2759"/>
<organism evidence="1 2">
    <name type="scientific">Eeniella nana</name>
    <name type="common">Yeast</name>
    <name type="synonym">Brettanomyces nanus</name>
    <dbReference type="NCBI Taxonomy" id="13502"/>
    <lineage>
        <taxon>Eukaryota</taxon>
        <taxon>Fungi</taxon>
        <taxon>Dikarya</taxon>
        <taxon>Ascomycota</taxon>
        <taxon>Saccharomycotina</taxon>
        <taxon>Pichiomycetes</taxon>
        <taxon>Pichiales</taxon>
        <taxon>Pichiaceae</taxon>
        <taxon>Brettanomyces</taxon>
    </lineage>
</organism>
<dbReference type="PANTHER" id="PTHR28066:SF1">
    <property type="entry name" value="SMALL RIBOSOMAL SUBUNIT PROTEIN MS37"/>
    <property type="match status" value="1"/>
</dbReference>
<keyword evidence="2" id="KW-1185">Reference proteome</keyword>
<gene>
    <name evidence="1" type="ORF">FOA43_001719</name>
</gene>
<dbReference type="GO" id="GO:0005763">
    <property type="term" value="C:mitochondrial small ribosomal subunit"/>
    <property type="evidence" value="ECO:0007669"/>
    <property type="project" value="TreeGrafter"/>
</dbReference>
<protein>
    <recommendedName>
        <fullName evidence="3">37S ribosomal protein mrp10, mitochondrial</fullName>
    </recommendedName>
</protein>
<evidence type="ECO:0008006" key="3">
    <source>
        <dbReference type="Google" id="ProtNLM"/>
    </source>
</evidence>
<dbReference type="GeneID" id="62195120"/>
<accession>A0A875S2U8</accession>
<dbReference type="KEGG" id="bnn:FOA43_001719"/>
<dbReference type="GO" id="GO:0003735">
    <property type="term" value="F:structural constituent of ribosome"/>
    <property type="evidence" value="ECO:0007669"/>
    <property type="project" value="InterPro"/>
</dbReference>
<dbReference type="PANTHER" id="PTHR28066">
    <property type="entry name" value="37S RIBOSOMAL PROTEIN MRP10, MITOCHONDRIAL"/>
    <property type="match status" value="1"/>
</dbReference>
<proteinExistence type="predicted"/>
<dbReference type="GO" id="GO:0032543">
    <property type="term" value="P:mitochondrial translation"/>
    <property type="evidence" value="ECO:0007669"/>
    <property type="project" value="InterPro"/>
</dbReference>
<dbReference type="EMBL" id="CP064812">
    <property type="protein sequence ID" value="QPG74392.1"/>
    <property type="molecule type" value="Genomic_DNA"/>
</dbReference>
<dbReference type="RefSeq" id="XP_038777957.1">
    <property type="nucleotide sequence ID" value="XM_038922029.1"/>
</dbReference>
<name>A0A875S2U8_EENNA</name>
<reference evidence="1" key="1">
    <citation type="submission" date="2020-10" db="EMBL/GenBank/DDBJ databases">
        <authorList>
            <person name="Roach M.J.R."/>
        </authorList>
    </citation>
    <scope>NUCLEOTIDE SEQUENCE</scope>
    <source>
        <strain evidence="1">CBS 1945</strain>
    </source>
</reference>
<sequence length="91" mass="10040">MKAPTRAAVPPLPRLRVRNQVAKQQTNPCLVIMTQMLNCWASNGEGAASCTDLELQLKLCMNKGGKIPPPPKPTLNYHASRLLPKIHKKSK</sequence>
<dbReference type="AlphaFoldDB" id="A0A875S2U8"/>